<accession>A0AAD4YM83</accession>
<comment type="caution">
    <text evidence="1">The sequence shown here is derived from an EMBL/GenBank/DDBJ whole genome shotgun (WGS) entry which is preliminary data.</text>
</comment>
<reference evidence="1 2" key="1">
    <citation type="journal article" date="2022" name="G3 (Bethesda)">
        <title>Whole-genome sequence and methylome profiling of the almond [Prunus dulcis (Mill.) D.A. Webb] cultivar 'Nonpareil'.</title>
        <authorList>
            <person name="D'Amico-Willman K.M."/>
            <person name="Ouma W.Z."/>
            <person name="Meulia T."/>
            <person name="Sideli G.M."/>
            <person name="Gradziel T.M."/>
            <person name="Fresnedo-Ramirez J."/>
        </authorList>
    </citation>
    <scope>NUCLEOTIDE SEQUENCE [LARGE SCALE GENOMIC DNA]</scope>
    <source>
        <strain evidence="1">Clone GOH B32 T37-40</strain>
    </source>
</reference>
<dbReference type="Proteomes" id="UP001054821">
    <property type="component" value="Chromosome 8"/>
</dbReference>
<evidence type="ECO:0000313" key="2">
    <source>
        <dbReference type="Proteomes" id="UP001054821"/>
    </source>
</evidence>
<name>A0AAD4YM83_PRUDU</name>
<keyword evidence="2" id="KW-1185">Reference proteome</keyword>
<dbReference type="EMBL" id="JAJFAZ020000008">
    <property type="protein sequence ID" value="KAI5314361.1"/>
    <property type="molecule type" value="Genomic_DNA"/>
</dbReference>
<proteinExistence type="predicted"/>
<evidence type="ECO:0000313" key="1">
    <source>
        <dbReference type="EMBL" id="KAI5314361.1"/>
    </source>
</evidence>
<sequence>MFAFQKWCDVTVVALKPNHKVNISYNNLQATVFYATDSNRSAAVLLATKPVPPPSFRTTKAQTTHHFRVEIVSAYVGDEVAREISEGRARGGVTFELKMLGTPRVKKVPECLRLATRLSSVFPGELDRETDTSRSVNCMRA</sequence>
<organism evidence="1 2">
    <name type="scientific">Prunus dulcis</name>
    <name type="common">Almond</name>
    <name type="synonym">Amygdalus dulcis</name>
    <dbReference type="NCBI Taxonomy" id="3755"/>
    <lineage>
        <taxon>Eukaryota</taxon>
        <taxon>Viridiplantae</taxon>
        <taxon>Streptophyta</taxon>
        <taxon>Embryophyta</taxon>
        <taxon>Tracheophyta</taxon>
        <taxon>Spermatophyta</taxon>
        <taxon>Magnoliopsida</taxon>
        <taxon>eudicotyledons</taxon>
        <taxon>Gunneridae</taxon>
        <taxon>Pentapetalae</taxon>
        <taxon>rosids</taxon>
        <taxon>fabids</taxon>
        <taxon>Rosales</taxon>
        <taxon>Rosaceae</taxon>
        <taxon>Amygdaloideae</taxon>
        <taxon>Amygdaleae</taxon>
        <taxon>Prunus</taxon>
    </lineage>
</organism>
<gene>
    <name evidence="1" type="ORF">L3X38_043537</name>
</gene>
<protein>
    <submittedName>
        <fullName evidence="1">Uncharacterized protein</fullName>
    </submittedName>
</protein>
<dbReference type="AlphaFoldDB" id="A0AAD4YM83"/>